<dbReference type="InterPro" id="IPR013320">
    <property type="entry name" value="ConA-like_dom_sf"/>
</dbReference>
<keyword evidence="7 11" id="KW-1015">Disulfide bond</keyword>
<evidence type="ECO:0000256" key="2">
    <source>
        <dbReference type="ARBA" id="ARBA00022525"/>
    </source>
</evidence>
<evidence type="ECO:0000259" key="13">
    <source>
        <dbReference type="PROSITE" id="PS50025"/>
    </source>
</evidence>
<evidence type="ECO:0000256" key="9">
    <source>
        <dbReference type="ARBA" id="ARBA00023292"/>
    </source>
</evidence>
<dbReference type="Pfam" id="PF24973">
    <property type="entry name" value="EGF_LMN_ATRN"/>
    <property type="match status" value="1"/>
</dbReference>
<feature type="disulfide bond" evidence="11">
    <location>
        <begin position="959"/>
        <end position="968"/>
    </location>
</feature>
<feature type="domain" description="Laminin EGF-like" evidence="14">
    <location>
        <begin position="990"/>
        <end position="1044"/>
    </location>
</feature>
<dbReference type="FunFam" id="2.10.25.10:FF:000106">
    <property type="entry name" value="Heparan sulfate proteoglycan 2"/>
    <property type="match status" value="1"/>
</dbReference>
<evidence type="ECO:0000256" key="6">
    <source>
        <dbReference type="ARBA" id="ARBA00022869"/>
    </source>
</evidence>
<evidence type="ECO:0000256" key="4">
    <source>
        <dbReference type="ARBA" id="ARBA00022729"/>
    </source>
</evidence>
<keyword evidence="4" id="KW-0732">Signal</keyword>
<dbReference type="SUPFAM" id="SSF57196">
    <property type="entry name" value="EGF/Laminin"/>
    <property type="match status" value="10"/>
</dbReference>
<feature type="disulfide bond" evidence="11">
    <location>
        <begin position="625"/>
        <end position="634"/>
    </location>
</feature>
<keyword evidence="2" id="KW-0964">Secreted</keyword>
<dbReference type="FunFam" id="2.10.25.10:FF:000074">
    <property type="entry name" value="Laminin subunit alpha"/>
    <property type="match status" value="1"/>
</dbReference>
<feature type="disulfide bond" evidence="11">
    <location>
        <begin position="1064"/>
        <end position="1073"/>
    </location>
</feature>
<keyword evidence="17" id="KW-1185">Reference proteome</keyword>
<keyword evidence="9 11" id="KW-0424">Laminin EGF-like domain</keyword>
<dbReference type="Pfam" id="PF00053">
    <property type="entry name" value="EGF_laminin"/>
    <property type="match status" value="12"/>
</dbReference>
<feature type="disulfide bond" evidence="11">
    <location>
        <begin position="990"/>
        <end position="1002"/>
    </location>
</feature>
<organism evidence="16 17">
    <name type="scientific">Ridgeia piscesae</name>
    <name type="common">Tubeworm</name>
    <dbReference type="NCBI Taxonomy" id="27915"/>
    <lineage>
        <taxon>Eukaryota</taxon>
        <taxon>Metazoa</taxon>
        <taxon>Spiralia</taxon>
        <taxon>Lophotrochozoa</taxon>
        <taxon>Annelida</taxon>
        <taxon>Polychaeta</taxon>
        <taxon>Sedentaria</taxon>
        <taxon>Canalipalpata</taxon>
        <taxon>Sabellida</taxon>
        <taxon>Siboglinidae</taxon>
        <taxon>Ridgeia</taxon>
    </lineage>
</organism>
<feature type="disulfide bond" evidence="11">
    <location>
        <begin position="245"/>
        <end position="254"/>
    </location>
</feature>
<feature type="domain" description="Laminin EGF-like" evidence="14">
    <location>
        <begin position="558"/>
        <end position="603"/>
    </location>
</feature>
<gene>
    <name evidence="16" type="ORF">NP493_326g02028</name>
</gene>
<feature type="disulfide bond" evidence="11">
    <location>
        <begin position="654"/>
        <end position="671"/>
    </location>
</feature>
<evidence type="ECO:0000256" key="12">
    <source>
        <dbReference type="SAM" id="Phobius"/>
    </source>
</evidence>
<feature type="disulfide bond" evidence="11">
    <location>
        <begin position="604"/>
        <end position="616"/>
    </location>
</feature>
<keyword evidence="3" id="KW-0272">Extracellular matrix</keyword>
<dbReference type="FunFam" id="2.10.25.10:FF:000069">
    <property type="entry name" value="Laminin subunit alpha 1"/>
    <property type="match status" value="1"/>
</dbReference>
<dbReference type="SMART" id="SM00281">
    <property type="entry name" value="LamB"/>
    <property type="match status" value="1"/>
</dbReference>
<evidence type="ECO:0000259" key="15">
    <source>
        <dbReference type="PROSITE" id="PS51115"/>
    </source>
</evidence>
<proteinExistence type="predicted"/>
<dbReference type="PROSITE" id="PS50025">
    <property type="entry name" value="LAM_G_DOMAIN"/>
    <property type="match status" value="5"/>
</dbReference>
<evidence type="ECO:0000313" key="17">
    <source>
        <dbReference type="Proteomes" id="UP001209878"/>
    </source>
</evidence>
<feature type="disulfide bond" evidence="11">
    <location>
        <begin position="1092"/>
        <end position="1104"/>
    </location>
</feature>
<dbReference type="EMBL" id="JAODUO010000326">
    <property type="protein sequence ID" value="KAK2183043.1"/>
    <property type="molecule type" value="Genomic_DNA"/>
</dbReference>
<dbReference type="SMART" id="SM00282">
    <property type="entry name" value="LamG"/>
    <property type="match status" value="5"/>
</dbReference>
<feature type="disulfide bond" evidence="11">
    <location>
        <begin position="1143"/>
        <end position="1155"/>
    </location>
</feature>
<comment type="caution">
    <text evidence="16">The sequence shown here is derived from an EMBL/GenBank/DDBJ whole genome shotgun (WGS) entry which is preliminary data.</text>
</comment>
<protein>
    <submittedName>
        <fullName evidence="16">Uncharacterized protein</fullName>
    </submittedName>
</protein>
<name>A0AAD9L5V5_RIDPI</name>
<evidence type="ECO:0000256" key="11">
    <source>
        <dbReference type="PROSITE-ProRule" id="PRU00460"/>
    </source>
</evidence>
<feature type="domain" description="Laminin EGF-like" evidence="14">
    <location>
        <begin position="206"/>
        <end position="274"/>
    </location>
</feature>
<feature type="disulfide bond" evidence="11">
    <location>
        <begin position="1163"/>
        <end position="1172"/>
    </location>
</feature>
<dbReference type="InterPro" id="IPR000034">
    <property type="entry name" value="Laminin_IV"/>
</dbReference>
<dbReference type="SUPFAM" id="SSF49899">
    <property type="entry name" value="Concanavalin A-like lectins/glucanases"/>
    <property type="match status" value="5"/>
</dbReference>
<feature type="transmembrane region" description="Helical" evidence="12">
    <location>
        <begin position="1782"/>
        <end position="1803"/>
    </location>
</feature>
<feature type="transmembrane region" description="Helical" evidence="12">
    <location>
        <begin position="1927"/>
        <end position="1952"/>
    </location>
</feature>
<dbReference type="InterPro" id="IPR002049">
    <property type="entry name" value="LE_dom"/>
</dbReference>
<dbReference type="FunFam" id="2.10.25.10:FF:000090">
    <property type="entry name" value="laminin subunit alpha"/>
    <property type="match status" value="4"/>
</dbReference>
<feature type="domain" description="Laminin EGF-like" evidence="14">
    <location>
        <begin position="509"/>
        <end position="557"/>
    </location>
</feature>
<feature type="domain" description="Laminin EGF-like" evidence="14">
    <location>
        <begin position="1092"/>
        <end position="1142"/>
    </location>
</feature>
<dbReference type="InterPro" id="IPR000742">
    <property type="entry name" value="EGF"/>
</dbReference>
<keyword evidence="5" id="KW-0677">Repeat</keyword>
<feature type="disulfide bond" evidence="11">
    <location>
        <begin position="1094"/>
        <end position="1111"/>
    </location>
</feature>
<dbReference type="InterPro" id="IPR050440">
    <property type="entry name" value="Laminin/Netrin_ECM"/>
</dbReference>
<sequence>MAAPRYEKDWRKLRYLKIHFYSMELTLGINGIRFQHFTIQNLEIRAECLCSRQHIGCTQSNVTGRYECVCGGYTQGDSCDRCLPLYNQQPFQEDRPCEACNCHRHAVECYFNATVSVYKLSLNKEGVKQGGGVCIDCLHHSAGINCERCEDFFFRPLDRSQAHLNACVPCHCHMEGVVTNPETGLLGDCVMNSDTTLPLGMVPGDCFCKAAVVGSKCNVCRDGFYNLTQDNTAGCQVDKTGQCHCKVKVTGRSCDRCLDGYYGLEATNEEGCVSCDCDVGGAVDIKCNDSSGQCQCRPNVQGHRCKQPLPGHYFPDLHFISAEMEDTTGPVGRWGREETGYKGSGYALPDGKYPASTVLSVPSHTSFSGRFYILFRYQTVRLASVDATVCISPGDNRGDCTDQRNVTFGSCLKHWCHLKVGGDVLYDLEQGHSYTLTVSVDATVLLLDRVVALPVEFVNMTSLLPESLEFSQKCDVINNVMKLGTRDEVLCLAGVFSLTTLYLDGALPCASHPEGTVPNTTCEVYGGQSVCRTGVTGRTCDRCLPGYYHLNTSGCQPCDCVADHKVCDYVSGQCVCPANTTGRTCNQCIANHWGWNSTSGCKSCQCSLTGAVEAQCHLTTGQCPCKGGVQGPECNKCLDTYKHFSPTGCLECGCDMAGVTSPVCDKDTGQCPCKAHTEGLLCGECRNGTFNKNASNPSGCLPCVCMGITSVCHSTLWALQNTALPLVDNSANKTTAFILTTEDGTPLDNNITVTTVNNTDVIQTSLASKTVAYWLTTAVSGDLLMMYSSDITFTVYHTSSQGVMLVETKVIIIGRNGSRLEIAVPKVEPGQMTVVTVGVSEDTVTQMGKNVTRPELMLALTDVQAILLPASFSSLSHTTSLAALSYSVASATATGVAPSAVEQCHCGAAYAGLSCQSCASGYWRANTASSHDYLGLCEPCQCNGHADTCDSDTGECHECQHNTTGVHCELCHAGYYGNSTVGSESDCQECPCYVPRVVNATCALREGQPVCAYCQPGYTGHKCDQCDVFYYGDPHVAVTGACHRCECHNNSDTCDAVTGACVNCGHNTTGANCQRCLDTMYGNASMQHCQSCQCNVTGSNSSVCDHMTGQCPCAPGVGGRTCDMCLDGHYGFNNDSFYGCLACQCSPYGSHSQQCNDQGLCDCRIHAVLDQCDQCQPGYYGLPLQTCAPCACNETGSVNYTVPCHLTSGQCQCKPGVAGRRCDRCQPLYTDFSLTGCKTCGPCPYSLGNDTAHLKDTWWQFWNVSVDLKNVQDEEVVLQEVMGKINNTLQSLGSSDGHLVSVNSSLHTILSRSTEFSDQVDVTRSQMFKMVDTSAYLQNIGMAELERLRMLQERAKVAYDTTAAQNVSVLRLVAQLNKYNVSSFKLLGLASDVSTNVSMDVNDDRQLVHDGLAMVSGRVRLVTQMFDRHQAQSNTTSELWRSSEMASRDVIQLTTTIQEIDRLVRDLTTQASVIRNYINNTQYHRIHADGILLDTGSSLNVTAVTNTETEVDINLADWWLHDSMVIIVGVITGNLPINTTLNLTGVHGWGEAVGQLTTDIAQTTRSLDHSTPLVRDTETLVNTLTLQARRLNITFRQVEPRGQNAVDAIASYESMLKTLDISLQMALEANDTMNKAMMTLQSVSTAQLNTKARTSWRLSEQLLQGVVATNSTLYDVEWVGCGVGWKWTGLDVDWVGCGVGWKWTGLDVDWVGCGVVWLWSGLGWVGLDVEWVGLGWVGCGVGWVRCGMGWMWTGLDVEWVGLDVEWVGCELSWMWSGLDVEWVGLGWMWSGLSWIWSGLGWMWNGLGWMWSGLGWMWSGLGWVGCGVGWIWTGLVVEWVGCGVGWMWTGLVVEWVGCGVEWVGLGWGWVGLGWIGLDWIGLDVEWVRLGWMWSGLAVDWVGRGLGWMWSGLGWMWSGLDVEWVGCGVGWVGCGMGWVGCGVVWVGCGVGWMWTGLVVEWVGCGVEWVEWSGVEWSGLGWVGLELGWVGLGWVGLGWVGLDWIGLDVEWVRLGWMWSGLAVDWVGRGLGWMWSGLGWMWSGLDVEWVGLDVEGVGLDVEGVGCGLGWVWSGLGWSGLDVEWFGCGLGWVWSGLDVEWVGCGVGMQDVVEASNDTLQRALSTWQMLSQRISHLNSVAAVTRYLPQELISVGSDIIATSRMADDILTRAATTLSADELIRPLVDRQVDRGAMLREMADNSSHWLAQIPSDVAMFKDHLDNNIQKTVDLTMAEYQATTDAQVNISAKMAAIETKLRHAQDLLYKFDQPVSFGLTENVVVANPFSLHSLYSQVQLEFVYNTAAEGVLFFVENNATAEKLLLQLIGGHVVYEYANTDVTETVTSDTQLCQGCWFRVLATRYAMDGQLTVMRMSTGGTATSHIQGKSTTHDYLTLSSQLYIAGPPPDAGGVKVHEAASFSGCIYNVEFNKERVNLWRRVLQTQPTARCCMKPPVPPQPPTTDAVSFTGFGFLLSSKRLLQALGVQSHVSLQFRTFLKNAVILLVDTRHGDSYYGMFLEAGKVVFEIRSEGRVVTLKSSGSYSDGTWHEVTVMHNTTFMLLHMKTQKHTPDTPLDVQSMSDIYLDLPSLGTGQVTFGAQNPNSSVNHGPVNSPFAGCLRALRYSITPDLSLTPSVLQQGVVATEGVDLQKCYSQVVSGIGFKTRAAYSVYHLKSSRLRTIQFQLLTYEPSGILLYSSIQTRPPVTFVYVALYHGDVFVLFNQGSGLQQPLRSTGLHLNDGQQHSIRLDFRYRNSPRLHIDGTTHYGALVMTPAMEVKDSLVYVGGVPATVTLNEGVLPVLHGLIGGLRALVINDRSLDVTSLAAAEQRDVYLSGIPAPSLELPPLPYSTTQAPSTTPTLTCAAPYQYSTGSEGRRFSDVSRSYMGFDISGQSDIFEKAFSVKLEFRAVQPNGLLVYMADTVNSNPRHYFCLYLHNGHVVMSMVTDSITSRQDPSPTKNIRLRFKYDDGRWWKIEALRINDFLALIATDRKDYRNNGVASTHSSRLKITTDFYIGGVPGSFRGLPFTSQDDIAIGRKSFSGCVRQVEAVTHDFRYIRFNLREPTQSEGISACYESVLPGVYLNTPSSYARVTNDVTSTFDLKVGFTFNMTFASAVQTASLMTMWHQSVAVLVLEIVQGQIVARMSNARDDSVFTVPSSVFSNNYVVCDNEAHTVILTVQSSGLSIKVDHYASHFTKYPSQFQLPTAAELPVYVGGVKDESWTLPAASTRNSLQGCVTELTVNDMAYTLTESFDHTGVVAGCPGVPTNT</sequence>
<dbReference type="GO" id="GO:0007411">
    <property type="term" value="P:axon guidance"/>
    <property type="evidence" value="ECO:0007669"/>
    <property type="project" value="TreeGrafter"/>
</dbReference>
<feature type="domain" description="Laminin G" evidence="13">
    <location>
        <begin position="2263"/>
        <end position="2442"/>
    </location>
</feature>
<accession>A0AAD9L5V5</accession>
<dbReference type="Gene3D" id="2.60.120.200">
    <property type="match status" value="5"/>
</dbReference>
<dbReference type="Gene3D" id="2.10.25.10">
    <property type="entry name" value="Laminin"/>
    <property type="match status" value="14"/>
</dbReference>
<feature type="domain" description="Laminin G" evidence="13">
    <location>
        <begin position="2646"/>
        <end position="2853"/>
    </location>
</feature>
<evidence type="ECO:0000256" key="5">
    <source>
        <dbReference type="ARBA" id="ARBA00022737"/>
    </source>
</evidence>
<evidence type="ECO:0000256" key="3">
    <source>
        <dbReference type="ARBA" id="ARBA00022530"/>
    </source>
</evidence>
<feature type="disulfide bond" evidence="11">
    <location>
        <begin position="531"/>
        <end position="540"/>
    </location>
</feature>
<evidence type="ECO:0000256" key="1">
    <source>
        <dbReference type="ARBA" id="ARBA00004302"/>
    </source>
</evidence>
<feature type="domain" description="Laminin EGF-like" evidence="14">
    <location>
        <begin position="1045"/>
        <end position="1091"/>
    </location>
</feature>
<dbReference type="Pfam" id="PF02210">
    <property type="entry name" value="Laminin_G_2"/>
    <property type="match status" value="5"/>
</dbReference>
<dbReference type="Proteomes" id="UP001209878">
    <property type="component" value="Unassembled WGS sequence"/>
</dbReference>
<feature type="domain" description="Laminin EGF-like" evidence="14">
    <location>
        <begin position="652"/>
        <end position="702"/>
    </location>
</feature>
<feature type="domain" description="Laminin IV type A" evidence="15">
    <location>
        <begin position="732"/>
        <end position="903"/>
    </location>
</feature>
<feature type="domain" description="Laminin EGF-like" evidence="14">
    <location>
        <begin position="1190"/>
        <end position="1239"/>
    </location>
</feature>
<dbReference type="Pfam" id="PF00052">
    <property type="entry name" value="Laminin_B"/>
    <property type="match status" value="1"/>
</dbReference>
<dbReference type="InterPro" id="IPR056863">
    <property type="entry name" value="LMN_ATRN_NET-like_EGF"/>
</dbReference>
<evidence type="ECO:0000259" key="14">
    <source>
        <dbReference type="PROSITE" id="PS50027"/>
    </source>
</evidence>
<feature type="disulfide bond" evidence="11">
    <location>
        <begin position="1213"/>
        <end position="1222"/>
    </location>
</feature>
<feature type="domain" description="Laminin EGF-like" evidence="14">
    <location>
        <begin position="1143"/>
        <end position="1189"/>
    </location>
</feature>
<keyword evidence="12" id="KW-1133">Transmembrane helix</keyword>
<dbReference type="PROSITE" id="PS50027">
    <property type="entry name" value="EGF_LAM_2"/>
    <property type="match status" value="11"/>
</dbReference>
<dbReference type="GO" id="GO:0005604">
    <property type="term" value="C:basement membrane"/>
    <property type="evidence" value="ECO:0007669"/>
    <property type="project" value="UniProtKB-SubCell"/>
</dbReference>
<dbReference type="FunFam" id="2.10.25.10:FF:000130">
    <property type="entry name" value="Laminin subunit beta 1"/>
    <property type="match status" value="1"/>
</dbReference>
<feature type="domain" description="Laminin G" evidence="13">
    <location>
        <begin position="2865"/>
        <end position="3063"/>
    </location>
</feature>
<feature type="disulfide bond" evidence="11">
    <location>
        <begin position="1113"/>
        <end position="1122"/>
    </location>
</feature>
<keyword evidence="6" id="KW-0084">Basement membrane</keyword>
<evidence type="ECO:0000313" key="16">
    <source>
        <dbReference type="EMBL" id="KAK2183043.1"/>
    </source>
</evidence>
<keyword evidence="12" id="KW-0472">Membrane</keyword>
<feature type="disulfide bond" evidence="10">
    <location>
        <begin position="2415"/>
        <end position="2442"/>
    </location>
</feature>
<dbReference type="PANTHER" id="PTHR10574">
    <property type="entry name" value="NETRIN/LAMININ-RELATED"/>
    <property type="match status" value="1"/>
</dbReference>
<feature type="disulfide bond" evidence="11">
    <location>
        <begin position="673"/>
        <end position="682"/>
    </location>
</feature>
<feature type="transmembrane region" description="Helical" evidence="12">
    <location>
        <begin position="1851"/>
        <end position="1876"/>
    </location>
</feature>
<reference evidence="16" key="1">
    <citation type="journal article" date="2023" name="Mol. Biol. Evol.">
        <title>Third-Generation Sequencing Reveals the Adaptive Role of the Epigenome in Three Deep-Sea Polychaetes.</title>
        <authorList>
            <person name="Perez M."/>
            <person name="Aroh O."/>
            <person name="Sun Y."/>
            <person name="Lan Y."/>
            <person name="Juniper S.K."/>
            <person name="Young C.R."/>
            <person name="Angers B."/>
            <person name="Qian P.Y."/>
        </authorList>
    </citation>
    <scope>NUCLEOTIDE SEQUENCE</scope>
    <source>
        <strain evidence="16">R07B-5</strain>
    </source>
</reference>
<dbReference type="CDD" id="cd00055">
    <property type="entry name" value="EGF_Lam"/>
    <property type="match status" value="14"/>
</dbReference>
<dbReference type="SMART" id="SM00180">
    <property type="entry name" value="EGF_Lam"/>
    <property type="match status" value="15"/>
</dbReference>
<feature type="disulfide bond" evidence="11">
    <location>
        <begin position="606"/>
        <end position="623"/>
    </location>
</feature>
<feature type="disulfide bond" evidence="11">
    <location>
        <begin position="576"/>
        <end position="585"/>
    </location>
</feature>
<dbReference type="PROSITE" id="PS01248">
    <property type="entry name" value="EGF_LAM_1"/>
    <property type="match status" value="5"/>
</dbReference>
<dbReference type="InterPro" id="IPR001791">
    <property type="entry name" value="Laminin_G"/>
</dbReference>
<dbReference type="CDD" id="cd00110">
    <property type="entry name" value="LamG"/>
    <property type="match status" value="5"/>
</dbReference>
<feature type="domain" description="Laminin EGF-like" evidence="14">
    <location>
        <begin position="940"/>
        <end position="989"/>
    </location>
</feature>
<keyword evidence="8" id="KW-0325">Glycoprotein</keyword>
<dbReference type="PROSITE" id="PS51115">
    <property type="entry name" value="LAMININ_IVA"/>
    <property type="match status" value="1"/>
</dbReference>
<feature type="disulfide bond" evidence="11">
    <location>
        <begin position="652"/>
        <end position="664"/>
    </location>
</feature>
<evidence type="ECO:0000256" key="7">
    <source>
        <dbReference type="ARBA" id="ARBA00023157"/>
    </source>
</evidence>
<dbReference type="PANTHER" id="PTHR10574:SF435">
    <property type="entry name" value="LAMININ SUBUNIT GAMMA-1"/>
    <property type="match status" value="1"/>
</dbReference>
<feature type="transmembrane region" description="Helical" evidence="12">
    <location>
        <begin position="1815"/>
        <end position="1839"/>
    </location>
</feature>
<dbReference type="GO" id="GO:0005201">
    <property type="term" value="F:extracellular matrix structural constituent"/>
    <property type="evidence" value="ECO:0007669"/>
    <property type="project" value="TreeGrafter"/>
</dbReference>
<dbReference type="SMART" id="SM00181">
    <property type="entry name" value="EGF"/>
    <property type="match status" value="7"/>
</dbReference>
<evidence type="ECO:0000256" key="8">
    <source>
        <dbReference type="ARBA" id="ARBA00023180"/>
    </source>
</evidence>
<feature type="disulfide bond" evidence="11">
    <location>
        <begin position="1014"/>
        <end position="1023"/>
    </location>
</feature>
<comment type="subcellular location">
    <subcellularLocation>
        <location evidence="1">Secreted</location>
        <location evidence="1">Extracellular space</location>
        <location evidence="1">Extracellular matrix</location>
        <location evidence="1">Basement membrane</location>
    </subcellularLocation>
</comment>
<dbReference type="GO" id="GO:0009888">
    <property type="term" value="P:tissue development"/>
    <property type="evidence" value="ECO:0007669"/>
    <property type="project" value="TreeGrafter"/>
</dbReference>
<comment type="caution">
    <text evidence="11">Lacks conserved residue(s) required for the propagation of feature annotation.</text>
</comment>
<feature type="domain" description="Laminin G" evidence="13">
    <location>
        <begin position="3069"/>
        <end position="3252"/>
    </location>
</feature>
<keyword evidence="12" id="KW-0812">Transmembrane</keyword>
<dbReference type="PRINTS" id="PR00011">
    <property type="entry name" value="EGFLAMININ"/>
</dbReference>
<dbReference type="GO" id="GO:0009887">
    <property type="term" value="P:animal organ morphogenesis"/>
    <property type="evidence" value="ECO:0007669"/>
    <property type="project" value="TreeGrafter"/>
</dbReference>
<evidence type="ECO:0000256" key="10">
    <source>
        <dbReference type="PROSITE-ProRule" id="PRU00122"/>
    </source>
</evidence>
<dbReference type="FunFam" id="2.10.25.10:FF:000011">
    <property type="entry name" value="Cadherin EGF LAG seven-pass G-type receptor"/>
    <property type="match status" value="1"/>
</dbReference>
<feature type="domain" description="Laminin G" evidence="13">
    <location>
        <begin position="2456"/>
        <end position="2643"/>
    </location>
</feature>
<feature type="domain" description="Laminin EGF-like" evidence="14">
    <location>
        <begin position="604"/>
        <end position="651"/>
    </location>
</feature>